<evidence type="ECO:0000313" key="3">
    <source>
        <dbReference type="Proteomes" id="UP001354971"/>
    </source>
</evidence>
<protein>
    <recommendedName>
        <fullName evidence="4">MFS transporter</fullName>
    </recommendedName>
</protein>
<sequence length="115" mass="12698">MSPEIQLFWLRLAHTVIFGACLAALACLAIFAVSGAGRTAAIWSLVAPFTILAGLLINRGRCFLQTRARRLMGMDEGWARDIFFLPESWAVRVVKVFFPPFTLAVLGTLLRLAFA</sequence>
<evidence type="ECO:0008006" key="4">
    <source>
        <dbReference type="Google" id="ProtNLM"/>
    </source>
</evidence>
<comment type="caution">
    <text evidence="2">The sequence shown here is derived from an EMBL/GenBank/DDBJ whole genome shotgun (WGS) entry which is preliminary data.</text>
</comment>
<evidence type="ECO:0000313" key="2">
    <source>
        <dbReference type="EMBL" id="MEE2526659.1"/>
    </source>
</evidence>
<feature type="transmembrane region" description="Helical" evidence="1">
    <location>
        <begin position="40"/>
        <end position="57"/>
    </location>
</feature>
<keyword evidence="1" id="KW-0472">Membrane</keyword>
<proteinExistence type="predicted"/>
<keyword evidence="1" id="KW-0812">Transmembrane</keyword>
<keyword evidence="3" id="KW-1185">Reference proteome</keyword>
<accession>A0ABU7LSU8</accession>
<dbReference type="EMBL" id="JAZDRP010000005">
    <property type="protein sequence ID" value="MEE2526659.1"/>
    <property type="molecule type" value="Genomic_DNA"/>
</dbReference>
<feature type="transmembrane region" description="Helical" evidence="1">
    <location>
        <begin position="12"/>
        <end position="34"/>
    </location>
</feature>
<evidence type="ECO:0000256" key="1">
    <source>
        <dbReference type="SAM" id="Phobius"/>
    </source>
</evidence>
<reference evidence="2 3" key="1">
    <citation type="submission" date="2024-01" db="EMBL/GenBank/DDBJ databases">
        <title>Hyphobacterium bacterium isolated from marine sediment.</title>
        <authorList>
            <person name="Zhao S."/>
        </authorList>
    </citation>
    <scope>NUCLEOTIDE SEQUENCE [LARGE SCALE GENOMIC DNA]</scope>
    <source>
        <strain evidence="3">HN65</strain>
    </source>
</reference>
<keyword evidence="1" id="KW-1133">Transmembrane helix</keyword>
<name>A0ABU7LSU8_9PROT</name>
<organism evidence="2 3">
    <name type="scientific">Hyphobacterium lacteum</name>
    <dbReference type="NCBI Taxonomy" id="3116575"/>
    <lineage>
        <taxon>Bacteria</taxon>
        <taxon>Pseudomonadati</taxon>
        <taxon>Pseudomonadota</taxon>
        <taxon>Alphaproteobacteria</taxon>
        <taxon>Maricaulales</taxon>
        <taxon>Maricaulaceae</taxon>
        <taxon>Hyphobacterium</taxon>
    </lineage>
</organism>
<dbReference type="RefSeq" id="WP_330199321.1">
    <property type="nucleotide sequence ID" value="NZ_JAZDRP010000005.1"/>
</dbReference>
<gene>
    <name evidence="2" type="ORF">V0U79_09790</name>
</gene>
<dbReference type="Proteomes" id="UP001354971">
    <property type="component" value="Unassembled WGS sequence"/>
</dbReference>